<accession>A0ACA9SYM8</accession>
<proteinExistence type="predicted"/>
<gene>
    <name evidence="1" type="ORF">RPERSI_LOCUS35451</name>
</gene>
<protein>
    <submittedName>
        <fullName evidence="1">18929_t:CDS:1</fullName>
    </submittedName>
</protein>
<evidence type="ECO:0000313" key="1">
    <source>
        <dbReference type="EMBL" id="CAG8849117.1"/>
    </source>
</evidence>
<name>A0ACA9SYM8_9GLOM</name>
<evidence type="ECO:0000313" key="2">
    <source>
        <dbReference type="Proteomes" id="UP000789920"/>
    </source>
</evidence>
<organism evidence="1 2">
    <name type="scientific">Racocetra persica</name>
    <dbReference type="NCBI Taxonomy" id="160502"/>
    <lineage>
        <taxon>Eukaryota</taxon>
        <taxon>Fungi</taxon>
        <taxon>Fungi incertae sedis</taxon>
        <taxon>Mucoromycota</taxon>
        <taxon>Glomeromycotina</taxon>
        <taxon>Glomeromycetes</taxon>
        <taxon>Diversisporales</taxon>
        <taxon>Gigasporaceae</taxon>
        <taxon>Racocetra</taxon>
    </lineage>
</organism>
<reference evidence="1" key="1">
    <citation type="submission" date="2021-06" db="EMBL/GenBank/DDBJ databases">
        <authorList>
            <person name="Kallberg Y."/>
            <person name="Tangrot J."/>
            <person name="Rosling A."/>
        </authorList>
    </citation>
    <scope>NUCLEOTIDE SEQUENCE</scope>
    <source>
        <strain evidence="1">MA461A</strain>
    </source>
</reference>
<sequence length="60" mass="6716">GDENKAMEDLASGNILRKGYWQGKLTLDYDPGGRMAECFARGVSFYDNKDKTEFPNPKLG</sequence>
<feature type="non-terminal residue" evidence="1">
    <location>
        <position position="60"/>
    </location>
</feature>
<dbReference type="Proteomes" id="UP000789920">
    <property type="component" value="Unassembled WGS sequence"/>
</dbReference>
<feature type="non-terminal residue" evidence="1">
    <location>
        <position position="1"/>
    </location>
</feature>
<dbReference type="EMBL" id="CAJVQC010163947">
    <property type="protein sequence ID" value="CAG8849117.1"/>
    <property type="molecule type" value="Genomic_DNA"/>
</dbReference>
<comment type="caution">
    <text evidence="1">The sequence shown here is derived from an EMBL/GenBank/DDBJ whole genome shotgun (WGS) entry which is preliminary data.</text>
</comment>
<keyword evidence="2" id="KW-1185">Reference proteome</keyword>